<dbReference type="EMBL" id="KI968699">
    <property type="protein sequence ID" value="EUN31335.1"/>
    <property type="molecule type" value="Genomic_DNA"/>
</dbReference>
<reference evidence="1 2" key="1">
    <citation type="journal article" date="2013" name="PLoS Genet.">
        <title>Comparative genome structure, secondary metabolite, and effector coding capacity across Cochliobolus pathogens.</title>
        <authorList>
            <person name="Condon B.J."/>
            <person name="Leng Y."/>
            <person name="Wu D."/>
            <person name="Bushley K.E."/>
            <person name="Ohm R.A."/>
            <person name="Otillar R."/>
            <person name="Martin J."/>
            <person name="Schackwitz W."/>
            <person name="Grimwood J."/>
            <person name="MohdZainudin N."/>
            <person name="Xue C."/>
            <person name="Wang R."/>
            <person name="Manning V.A."/>
            <person name="Dhillon B."/>
            <person name="Tu Z.J."/>
            <person name="Steffenson B.J."/>
            <person name="Salamov A."/>
            <person name="Sun H."/>
            <person name="Lowry S."/>
            <person name="LaButti K."/>
            <person name="Han J."/>
            <person name="Copeland A."/>
            <person name="Lindquist E."/>
            <person name="Barry K."/>
            <person name="Schmutz J."/>
            <person name="Baker S.E."/>
            <person name="Ciuffetti L.M."/>
            <person name="Grigoriev I.V."/>
            <person name="Zhong S."/>
            <person name="Turgeon B.G."/>
        </authorList>
    </citation>
    <scope>NUCLEOTIDE SEQUENCE [LARGE SCALE GENOMIC DNA]</scope>
    <source>
        <strain evidence="1 2">FI3</strain>
    </source>
</reference>
<sequence length="72" mass="8603">RKTKVLEKGHVQWLALFPISGLLKCRNWHRPYFVRSHPDCECVRESGRSMFKGWTRKQFRGKHATYKTLSVQ</sequence>
<gene>
    <name evidence="1" type="ORF">COCVIDRAFT_87687</name>
</gene>
<proteinExistence type="predicted"/>
<feature type="non-terminal residue" evidence="1">
    <location>
        <position position="1"/>
    </location>
</feature>
<keyword evidence="2" id="KW-1185">Reference proteome</keyword>
<dbReference type="HOGENOM" id="CLU_2729039_0_0_1"/>
<dbReference type="AlphaFoldDB" id="W7EZL4"/>
<evidence type="ECO:0000313" key="2">
    <source>
        <dbReference type="Proteomes" id="UP000054337"/>
    </source>
</evidence>
<protein>
    <submittedName>
        <fullName evidence="1">Uncharacterized protein</fullName>
    </submittedName>
</protein>
<dbReference type="GeneID" id="26258725"/>
<evidence type="ECO:0000313" key="1">
    <source>
        <dbReference type="EMBL" id="EUN31335.1"/>
    </source>
</evidence>
<dbReference type="Proteomes" id="UP000054337">
    <property type="component" value="Unassembled WGS sequence"/>
</dbReference>
<dbReference type="RefSeq" id="XP_014560950.1">
    <property type="nucleotide sequence ID" value="XM_014705464.1"/>
</dbReference>
<accession>W7EZL4</accession>
<organism evidence="1 2">
    <name type="scientific">Bipolaris victoriae (strain FI3)</name>
    <name type="common">Victoria blight of oats agent</name>
    <name type="synonym">Cochliobolus victoriae</name>
    <dbReference type="NCBI Taxonomy" id="930091"/>
    <lineage>
        <taxon>Eukaryota</taxon>
        <taxon>Fungi</taxon>
        <taxon>Dikarya</taxon>
        <taxon>Ascomycota</taxon>
        <taxon>Pezizomycotina</taxon>
        <taxon>Dothideomycetes</taxon>
        <taxon>Pleosporomycetidae</taxon>
        <taxon>Pleosporales</taxon>
        <taxon>Pleosporineae</taxon>
        <taxon>Pleosporaceae</taxon>
        <taxon>Bipolaris</taxon>
    </lineage>
</organism>
<name>W7EZL4_BIPV3</name>